<evidence type="ECO:0000256" key="1">
    <source>
        <dbReference type="ARBA" id="ARBA00001946"/>
    </source>
</evidence>
<evidence type="ECO:0000256" key="6">
    <source>
        <dbReference type="RuleBase" id="RU004466"/>
    </source>
</evidence>
<protein>
    <submittedName>
        <fullName evidence="7">Geranylgeranyl diphosphate synthase, type I</fullName>
    </submittedName>
</protein>
<keyword evidence="4" id="KW-0479">Metal-binding</keyword>
<gene>
    <name evidence="7" type="ORF">SAMN04489720_0313</name>
</gene>
<dbReference type="CDD" id="cd00685">
    <property type="entry name" value="Trans_IPPS_HT"/>
    <property type="match status" value="1"/>
</dbReference>
<dbReference type="SUPFAM" id="SSF48576">
    <property type="entry name" value="Terpenoid synthases"/>
    <property type="match status" value="1"/>
</dbReference>
<evidence type="ECO:0000256" key="3">
    <source>
        <dbReference type="ARBA" id="ARBA00022679"/>
    </source>
</evidence>
<reference evidence="8" key="1">
    <citation type="submission" date="2016-10" db="EMBL/GenBank/DDBJ databases">
        <authorList>
            <person name="Varghese N."/>
            <person name="Submissions S."/>
        </authorList>
    </citation>
    <scope>NUCLEOTIDE SEQUENCE [LARGE SCALE GENOMIC DNA]</scope>
    <source>
        <strain evidence="8">DSM 22002</strain>
    </source>
</reference>
<dbReference type="RefSeq" id="WP_092501835.1">
    <property type="nucleotide sequence ID" value="NZ_LT629695.1"/>
</dbReference>
<dbReference type="GO" id="GO:0004659">
    <property type="term" value="F:prenyltransferase activity"/>
    <property type="evidence" value="ECO:0007669"/>
    <property type="project" value="InterPro"/>
</dbReference>
<evidence type="ECO:0000313" key="8">
    <source>
        <dbReference type="Proteomes" id="UP000198822"/>
    </source>
</evidence>
<dbReference type="PROSITE" id="PS00723">
    <property type="entry name" value="POLYPRENYL_SYNTHASE_1"/>
    <property type="match status" value="1"/>
</dbReference>
<dbReference type="AlphaFoldDB" id="A0A1G8AAZ5"/>
<dbReference type="InterPro" id="IPR033749">
    <property type="entry name" value="Polyprenyl_synt_CS"/>
</dbReference>
<dbReference type="PANTHER" id="PTHR12001:SF85">
    <property type="entry name" value="SHORT CHAIN ISOPRENYL DIPHOSPHATE SYNTHASE"/>
    <property type="match status" value="1"/>
</dbReference>
<comment type="similarity">
    <text evidence="2 6">Belongs to the FPP/GGPP synthase family.</text>
</comment>
<name>A0A1G8AAZ5_9MICO</name>
<dbReference type="Pfam" id="PF00348">
    <property type="entry name" value="polyprenyl_synt"/>
    <property type="match status" value="1"/>
</dbReference>
<evidence type="ECO:0000313" key="7">
    <source>
        <dbReference type="EMBL" id="SDH18061.1"/>
    </source>
</evidence>
<dbReference type="GO" id="GO:0008299">
    <property type="term" value="P:isoprenoid biosynthetic process"/>
    <property type="evidence" value="ECO:0007669"/>
    <property type="project" value="InterPro"/>
</dbReference>
<dbReference type="EMBL" id="LT629695">
    <property type="protein sequence ID" value="SDH18061.1"/>
    <property type="molecule type" value="Genomic_DNA"/>
</dbReference>
<dbReference type="STRING" id="399736.SAMN04489720_0313"/>
<dbReference type="OrthoDB" id="4497239at2"/>
<accession>A0A1G8AAZ5</accession>
<sequence>MDVSPGSRFSTAVDDRIREFLVERRSAAAAISADLSPIFDAVEALTTGGKRMRAGFLHWGWHAVAAARPEASHTTGSPSDPEWEAIVSMAAAVEVFHAAALVHDDVMDSSDTRRGAPSVHRRLEGVHRDAEWRGRADAFGVNGAILVGDLLLGWADDLARAGAGALPADRRDAAMQVFSTMREEVGYGQFLDVLEEAAWVRQEPQSLLQRAHTVAVYKSARYSVEAPLLLGATMAAGSAQQLEALSGYGVPVGTAFQMRDDILGVFGDPAVTGKPAGDDLREGKRTVLVELARREMAPGPRTTLDELLGDPDLEAAQIQMLQRTIAEAGALERLEGMIDRAVGGALEALRDAELSRGAVLELERLAAAAANRDR</sequence>
<evidence type="ECO:0000256" key="5">
    <source>
        <dbReference type="ARBA" id="ARBA00022842"/>
    </source>
</evidence>
<dbReference type="PROSITE" id="PS00444">
    <property type="entry name" value="POLYPRENYL_SYNTHASE_2"/>
    <property type="match status" value="1"/>
</dbReference>
<dbReference type="InterPro" id="IPR000092">
    <property type="entry name" value="Polyprenyl_synt"/>
</dbReference>
<dbReference type="Proteomes" id="UP000198822">
    <property type="component" value="Chromosome I"/>
</dbReference>
<dbReference type="Gene3D" id="1.10.600.10">
    <property type="entry name" value="Farnesyl Diphosphate Synthase"/>
    <property type="match status" value="1"/>
</dbReference>
<dbReference type="PANTHER" id="PTHR12001">
    <property type="entry name" value="GERANYLGERANYL PYROPHOSPHATE SYNTHASE"/>
    <property type="match status" value="1"/>
</dbReference>
<proteinExistence type="inferred from homology"/>
<keyword evidence="3 6" id="KW-0808">Transferase</keyword>
<evidence type="ECO:0000256" key="4">
    <source>
        <dbReference type="ARBA" id="ARBA00022723"/>
    </source>
</evidence>
<evidence type="ECO:0000256" key="2">
    <source>
        <dbReference type="ARBA" id="ARBA00006706"/>
    </source>
</evidence>
<dbReference type="InterPro" id="IPR008949">
    <property type="entry name" value="Isoprenoid_synthase_dom_sf"/>
</dbReference>
<dbReference type="SFLD" id="SFLDS00005">
    <property type="entry name" value="Isoprenoid_Synthase_Type_I"/>
    <property type="match status" value="1"/>
</dbReference>
<keyword evidence="8" id="KW-1185">Reference proteome</keyword>
<keyword evidence="5" id="KW-0460">Magnesium</keyword>
<comment type="cofactor">
    <cofactor evidence="1">
        <name>Mg(2+)</name>
        <dbReference type="ChEBI" id="CHEBI:18420"/>
    </cofactor>
</comment>
<dbReference type="GO" id="GO:0046872">
    <property type="term" value="F:metal ion binding"/>
    <property type="evidence" value="ECO:0007669"/>
    <property type="project" value="UniProtKB-KW"/>
</dbReference>
<organism evidence="7 8">
    <name type="scientific">Agrococcus jejuensis</name>
    <dbReference type="NCBI Taxonomy" id="399736"/>
    <lineage>
        <taxon>Bacteria</taxon>
        <taxon>Bacillati</taxon>
        <taxon>Actinomycetota</taxon>
        <taxon>Actinomycetes</taxon>
        <taxon>Micrococcales</taxon>
        <taxon>Microbacteriaceae</taxon>
        <taxon>Agrococcus</taxon>
    </lineage>
</organism>